<proteinExistence type="inferred from homology"/>
<evidence type="ECO:0000313" key="5">
    <source>
        <dbReference type="EMBL" id="RIA81565.1"/>
    </source>
</evidence>
<evidence type="ECO:0000313" key="6">
    <source>
        <dbReference type="Proteomes" id="UP000265703"/>
    </source>
</evidence>
<protein>
    <submittedName>
        <fullName evidence="5">Multicopper oxidase</fullName>
    </submittedName>
</protein>
<dbReference type="Gene3D" id="2.60.40.420">
    <property type="entry name" value="Cupredoxins - blue copper proteins"/>
    <property type="match status" value="2"/>
</dbReference>
<dbReference type="AlphaFoldDB" id="A0A397SBA8"/>
<dbReference type="Pfam" id="PF00394">
    <property type="entry name" value="Cu-oxidase"/>
    <property type="match status" value="1"/>
</dbReference>
<gene>
    <name evidence="5" type="ORF">C1645_864479</name>
</gene>
<keyword evidence="6" id="KW-1185">Reference proteome</keyword>
<comment type="caution">
    <text evidence="5">The sequence shown here is derived from an EMBL/GenBank/DDBJ whole genome shotgun (WGS) entry which is preliminary data.</text>
</comment>
<dbReference type="InterPro" id="IPR045087">
    <property type="entry name" value="Cu-oxidase_fam"/>
</dbReference>
<dbReference type="InterPro" id="IPR001117">
    <property type="entry name" value="Cu-oxidase_2nd"/>
</dbReference>
<reference evidence="5 6" key="1">
    <citation type="submission" date="2018-06" db="EMBL/GenBank/DDBJ databases">
        <title>Comparative genomics reveals the genomic features of Rhizophagus irregularis, R. cerebriforme, R. diaphanum and Gigaspora rosea, and their symbiotic lifestyle signature.</title>
        <authorList>
            <person name="Morin E."/>
            <person name="San Clemente H."/>
            <person name="Chen E.C.H."/>
            <person name="De La Providencia I."/>
            <person name="Hainaut M."/>
            <person name="Kuo A."/>
            <person name="Kohler A."/>
            <person name="Murat C."/>
            <person name="Tang N."/>
            <person name="Roy S."/>
            <person name="Loubradou J."/>
            <person name="Henrissat B."/>
            <person name="Grigoriev I.V."/>
            <person name="Corradi N."/>
            <person name="Roux C."/>
            <person name="Martin F.M."/>
        </authorList>
    </citation>
    <scope>NUCLEOTIDE SEQUENCE [LARGE SCALE GENOMIC DNA]</scope>
    <source>
        <strain evidence="5 6">DAOM 227022</strain>
    </source>
</reference>
<dbReference type="GO" id="GO:0016491">
    <property type="term" value="F:oxidoreductase activity"/>
    <property type="evidence" value="ECO:0007669"/>
    <property type="project" value="TreeGrafter"/>
</dbReference>
<organism evidence="5 6">
    <name type="scientific">Glomus cerebriforme</name>
    <dbReference type="NCBI Taxonomy" id="658196"/>
    <lineage>
        <taxon>Eukaryota</taxon>
        <taxon>Fungi</taxon>
        <taxon>Fungi incertae sedis</taxon>
        <taxon>Mucoromycota</taxon>
        <taxon>Glomeromycotina</taxon>
        <taxon>Glomeromycetes</taxon>
        <taxon>Glomerales</taxon>
        <taxon>Glomeraceae</taxon>
        <taxon>Glomus</taxon>
    </lineage>
</organism>
<keyword evidence="2" id="KW-0186">Copper</keyword>
<dbReference type="OrthoDB" id="2121828at2759"/>
<dbReference type="InterPro" id="IPR011707">
    <property type="entry name" value="Cu-oxidase-like_N"/>
</dbReference>
<evidence type="ECO:0000256" key="2">
    <source>
        <dbReference type="ARBA" id="ARBA00023008"/>
    </source>
</evidence>
<dbReference type="Pfam" id="PF07732">
    <property type="entry name" value="Cu-oxidase_3"/>
    <property type="match status" value="1"/>
</dbReference>
<dbReference type="STRING" id="658196.A0A397SBA8"/>
<dbReference type="PANTHER" id="PTHR11709">
    <property type="entry name" value="MULTI-COPPER OXIDASE"/>
    <property type="match status" value="1"/>
</dbReference>
<evidence type="ECO:0000259" key="3">
    <source>
        <dbReference type="Pfam" id="PF00394"/>
    </source>
</evidence>
<dbReference type="PANTHER" id="PTHR11709:SF511">
    <property type="entry name" value="LACCASE"/>
    <property type="match status" value="1"/>
</dbReference>
<evidence type="ECO:0000256" key="1">
    <source>
        <dbReference type="ARBA" id="ARBA00010609"/>
    </source>
</evidence>
<accession>A0A397SBA8</accession>
<dbReference type="SUPFAM" id="SSF49503">
    <property type="entry name" value="Cupredoxins"/>
    <property type="match status" value="2"/>
</dbReference>
<name>A0A397SBA8_9GLOM</name>
<dbReference type="Proteomes" id="UP000265703">
    <property type="component" value="Unassembled WGS sequence"/>
</dbReference>
<feature type="non-terminal residue" evidence="5">
    <location>
        <position position="204"/>
    </location>
</feature>
<dbReference type="GO" id="GO:0005507">
    <property type="term" value="F:copper ion binding"/>
    <property type="evidence" value="ECO:0007669"/>
    <property type="project" value="InterPro"/>
</dbReference>
<dbReference type="EMBL" id="QKYT01000776">
    <property type="protein sequence ID" value="RIA81565.1"/>
    <property type="molecule type" value="Genomic_DNA"/>
</dbReference>
<feature type="non-terminal residue" evidence="5">
    <location>
        <position position="1"/>
    </location>
</feature>
<evidence type="ECO:0000259" key="4">
    <source>
        <dbReference type="Pfam" id="PF07732"/>
    </source>
</evidence>
<feature type="domain" description="Plastocyanin-like" evidence="4">
    <location>
        <begin position="2"/>
        <end position="58"/>
    </location>
</feature>
<feature type="domain" description="Plastocyanin-like" evidence="3">
    <location>
        <begin position="69"/>
        <end position="204"/>
    </location>
</feature>
<dbReference type="FunFam" id="2.60.40.420:FF:000045">
    <property type="entry name" value="Laccase 2"/>
    <property type="match status" value="1"/>
</dbReference>
<comment type="similarity">
    <text evidence="1">Belongs to the multicopper oxidase family.</text>
</comment>
<sequence>AIHWHGIFQNGTNWYDGVPGQIQCPIPNHVSLIYDFSTADLFAQYVDGLRGSLIIHDPDDPYLKEYDFEYVVLLSEWHHRTTDVLLPLLETPNYTGFSPIPDSPLISGRGRFNCTAAPPGSKCKSDPPLAVYNVEKNKKYRFRIINSAGEGIFIFSIDQHKLKVIETEGVYVKQTIIEKLPIDVGQCYSVIVEANQPVGNYWIR</sequence>
<dbReference type="InterPro" id="IPR008972">
    <property type="entry name" value="Cupredoxin"/>
</dbReference>